<keyword evidence="2" id="KW-0288">FMN</keyword>
<protein>
    <submittedName>
        <fullName evidence="6">LLM class F420-dependent oxidoreductase</fullName>
    </submittedName>
</protein>
<comment type="caution">
    <text evidence="6">The sequence shown here is derived from an EMBL/GenBank/DDBJ whole genome shotgun (WGS) entry which is preliminary data.</text>
</comment>
<sequence>MKHNTTIPRFGISTPIVVQVPGVASPWEADAGVDDLTEIAATADRLGFDYLTCAEHVAVPTSAEGRGVAYWDPLSTLSFLAASTERIRLATSVLVLGYHHPLEIAKRYGTLDRLSSGRVILGVGVGSLEEEFDLLGAAWRGRGSRADDAMRALRASLSQRRPEYHGEHYDYDGLIVEPCGVQESIPLWVGGRSLRSLRRAVELGDGWMPFGLGVGALRDLLGQADVPTGFEIVLGTAPLDPIWDPGRAMEKITRLLDSGATSITCTLTADSAANYSEQLAALTELVAPLREEK</sequence>
<dbReference type="PANTHER" id="PTHR42847:SF4">
    <property type="entry name" value="ALKANESULFONATE MONOOXYGENASE-RELATED"/>
    <property type="match status" value="1"/>
</dbReference>
<keyword evidence="3" id="KW-0560">Oxidoreductase</keyword>
<proteinExistence type="predicted"/>
<accession>A0ABS9IPV1</accession>
<keyword evidence="4" id="KW-0503">Monooxygenase</keyword>
<dbReference type="RefSeq" id="WP_236996812.1">
    <property type="nucleotide sequence ID" value="NZ_JAKKOR010000002.1"/>
</dbReference>
<evidence type="ECO:0000256" key="3">
    <source>
        <dbReference type="ARBA" id="ARBA00023002"/>
    </source>
</evidence>
<dbReference type="NCBIfam" id="TIGR03619">
    <property type="entry name" value="F420_Rv2161c"/>
    <property type="match status" value="1"/>
</dbReference>
<dbReference type="SUPFAM" id="SSF51679">
    <property type="entry name" value="Bacterial luciferase-like"/>
    <property type="match status" value="1"/>
</dbReference>
<evidence type="ECO:0000313" key="6">
    <source>
        <dbReference type="EMBL" id="MCF8587582.1"/>
    </source>
</evidence>
<reference evidence="6 7" key="1">
    <citation type="submission" date="2022-01" db="EMBL/GenBank/DDBJ databases">
        <authorList>
            <person name="Huang Y."/>
        </authorList>
    </citation>
    <scope>NUCLEOTIDE SEQUENCE [LARGE SCALE GENOMIC DNA]</scope>
    <source>
        <strain evidence="6 7">HY366</strain>
    </source>
</reference>
<evidence type="ECO:0000259" key="5">
    <source>
        <dbReference type="Pfam" id="PF00296"/>
    </source>
</evidence>
<evidence type="ECO:0000256" key="2">
    <source>
        <dbReference type="ARBA" id="ARBA00022643"/>
    </source>
</evidence>
<organism evidence="6 7">
    <name type="scientific">Gordonia liuliyuniae</name>
    <dbReference type="NCBI Taxonomy" id="2911517"/>
    <lineage>
        <taxon>Bacteria</taxon>
        <taxon>Bacillati</taxon>
        <taxon>Actinomycetota</taxon>
        <taxon>Actinomycetes</taxon>
        <taxon>Mycobacteriales</taxon>
        <taxon>Gordoniaceae</taxon>
        <taxon>Gordonia</taxon>
    </lineage>
</organism>
<feature type="domain" description="Luciferase-like" evidence="5">
    <location>
        <begin position="9"/>
        <end position="211"/>
    </location>
</feature>
<dbReference type="Pfam" id="PF00296">
    <property type="entry name" value="Bac_luciferase"/>
    <property type="match status" value="1"/>
</dbReference>
<dbReference type="EMBL" id="JAKKOR010000002">
    <property type="protein sequence ID" value="MCF8587582.1"/>
    <property type="molecule type" value="Genomic_DNA"/>
</dbReference>
<gene>
    <name evidence="6" type="ORF">L5G33_03760</name>
</gene>
<evidence type="ECO:0000313" key="7">
    <source>
        <dbReference type="Proteomes" id="UP001200110"/>
    </source>
</evidence>
<dbReference type="InterPro" id="IPR036661">
    <property type="entry name" value="Luciferase-like_sf"/>
</dbReference>
<evidence type="ECO:0000256" key="4">
    <source>
        <dbReference type="ARBA" id="ARBA00023033"/>
    </source>
</evidence>
<dbReference type="PANTHER" id="PTHR42847">
    <property type="entry name" value="ALKANESULFONATE MONOOXYGENASE"/>
    <property type="match status" value="1"/>
</dbReference>
<dbReference type="Proteomes" id="UP001200110">
    <property type="component" value="Unassembled WGS sequence"/>
</dbReference>
<dbReference type="InterPro" id="IPR011251">
    <property type="entry name" value="Luciferase-like_dom"/>
</dbReference>
<keyword evidence="7" id="KW-1185">Reference proteome</keyword>
<evidence type="ECO:0000256" key="1">
    <source>
        <dbReference type="ARBA" id="ARBA00022630"/>
    </source>
</evidence>
<dbReference type="InterPro" id="IPR019921">
    <property type="entry name" value="Lucif-like_OxRdtase_Rv2161c"/>
</dbReference>
<dbReference type="Gene3D" id="3.20.20.30">
    <property type="entry name" value="Luciferase-like domain"/>
    <property type="match status" value="1"/>
</dbReference>
<name>A0ABS9IPV1_9ACTN</name>
<dbReference type="InterPro" id="IPR050172">
    <property type="entry name" value="SsuD_RutA_monooxygenase"/>
</dbReference>
<keyword evidence="1" id="KW-0285">Flavoprotein</keyword>